<proteinExistence type="predicted"/>
<organism evidence="1">
    <name type="scientific">Oryza meridionalis</name>
    <dbReference type="NCBI Taxonomy" id="40149"/>
    <lineage>
        <taxon>Eukaryota</taxon>
        <taxon>Viridiplantae</taxon>
        <taxon>Streptophyta</taxon>
        <taxon>Embryophyta</taxon>
        <taxon>Tracheophyta</taxon>
        <taxon>Spermatophyta</taxon>
        <taxon>Magnoliopsida</taxon>
        <taxon>Liliopsida</taxon>
        <taxon>Poales</taxon>
        <taxon>Poaceae</taxon>
        <taxon>BOP clade</taxon>
        <taxon>Oryzoideae</taxon>
        <taxon>Oryzeae</taxon>
        <taxon>Oryzinae</taxon>
        <taxon>Oryza</taxon>
    </lineage>
</organism>
<dbReference type="Gramene" id="OMERI06G17080.1">
    <property type="protein sequence ID" value="OMERI06G17080.1"/>
    <property type="gene ID" value="OMERI06G17080"/>
</dbReference>
<reference evidence="1" key="2">
    <citation type="submission" date="2018-05" db="EMBL/GenBank/DDBJ databases">
        <title>OmerRS3 (Oryza meridionalis Reference Sequence Version 3).</title>
        <authorList>
            <person name="Zhang J."/>
            <person name="Kudrna D."/>
            <person name="Lee S."/>
            <person name="Talag J."/>
            <person name="Welchert J."/>
            <person name="Wing R.A."/>
        </authorList>
    </citation>
    <scope>NUCLEOTIDE SEQUENCE [LARGE SCALE GENOMIC DNA]</scope>
    <source>
        <strain evidence="1">cv. OR44</strain>
    </source>
</reference>
<dbReference type="AlphaFoldDB" id="A0A0E0E286"/>
<accession>A0A0E0E286</accession>
<protein>
    <submittedName>
        <fullName evidence="1">Uncharacterized protein</fullName>
    </submittedName>
</protein>
<name>A0A0E0E286_9ORYZ</name>
<dbReference type="HOGENOM" id="CLU_2088679_0_0_1"/>
<evidence type="ECO:0000313" key="1">
    <source>
        <dbReference type="EnsemblPlants" id="OMERI06G17080.1"/>
    </source>
</evidence>
<keyword evidence="2" id="KW-1185">Reference proteome</keyword>
<dbReference type="Proteomes" id="UP000008021">
    <property type="component" value="Chromosome 6"/>
</dbReference>
<sequence>MEELAELPVHRLRRRPTQVSVLPLLPSRAAADALAVVFVSPSCRPSRVEWARRLLPCFLLIGSRIENDKTSFDSFVLETPSSASPLRSLPFDHHHRRTPYRLSALPSGCESIPAGHD</sequence>
<dbReference type="EnsemblPlants" id="OMERI06G17080.1">
    <property type="protein sequence ID" value="OMERI06G17080.1"/>
    <property type="gene ID" value="OMERI06G17080"/>
</dbReference>
<reference evidence="1" key="1">
    <citation type="submission" date="2015-04" db="UniProtKB">
        <authorList>
            <consortium name="EnsemblPlants"/>
        </authorList>
    </citation>
    <scope>IDENTIFICATION</scope>
</reference>
<evidence type="ECO:0000313" key="2">
    <source>
        <dbReference type="Proteomes" id="UP000008021"/>
    </source>
</evidence>